<evidence type="ECO:0000256" key="6">
    <source>
        <dbReference type="ARBA" id="ARBA00023242"/>
    </source>
</evidence>
<dbReference type="PRINTS" id="PR00065">
    <property type="entry name" value="TEADOMAIN"/>
</dbReference>
<keyword evidence="5" id="KW-0804">Transcription</keyword>
<evidence type="ECO:0000256" key="1">
    <source>
        <dbReference type="ARBA" id="ARBA00004123"/>
    </source>
</evidence>
<dbReference type="EMBL" id="CAXLJL010000256">
    <property type="protein sequence ID" value="CAL5135254.1"/>
    <property type="molecule type" value="Genomic_DNA"/>
</dbReference>
<dbReference type="Gene3D" id="2.70.50.80">
    <property type="match status" value="1"/>
</dbReference>
<feature type="region of interest" description="Disordered" evidence="8">
    <location>
        <begin position="77"/>
        <end position="107"/>
    </location>
</feature>
<accession>A0AAV2TGQ9</accession>
<evidence type="ECO:0000256" key="7">
    <source>
        <dbReference type="PROSITE-ProRule" id="PRU00505"/>
    </source>
</evidence>
<dbReference type="GO" id="GO:0048568">
    <property type="term" value="P:embryonic organ development"/>
    <property type="evidence" value="ECO:0007669"/>
    <property type="project" value="TreeGrafter"/>
</dbReference>
<evidence type="ECO:0000313" key="10">
    <source>
        <dbReference type="EMBL" id="CAL5135254.1"/>
    </source>
</evidence>
<feature type="region of interest" description="Disordered" evidence="8">
    <location>
        <begin position="121"/>
        <end position="159"/>
    </location>
</feature>
<name>A0AAV2TGQ9_CALDB</name>
<dbReference type="Gene3D" id="6.10.20.40">
    <property type="entry name" value="TEA/ATTS domain"/>
    <property type="match status" value="1"/>
</dbReference>
<gene>
    <name evidence="10" type="ORF">CDAUBV1_LOCUS9425</name>
</gene>
<feature type="domain" description="TEA" evidence="9">
    <location>
        <begin position="157"/>
        <end position="233"/>
    </location>
</feature>
<dbReference type="InterPro" id="IPR050937">
    <property type="entry name" value="TEC1_TEAD_TF"/>
</dbReference>
<dbReference type="GO" id="GO:0005667">
    <property type="term" value="C:transcription regulator complex"/>
    <property type="evidence" value="ECO:0007669"/>
    <property type="project" value="TreeGrafter"/>
</dbReference>
<dbReference type="Pfam" id="PF17725">
    <property type="entry name" value="YBD"/>
    <property type="match status" value="1"/>
</dbReference>
<keyword evidence="3" id="KW-0805">Transcription regulation</keyword>
<evidence type="ECO:0000256" key="5">
    <source>
        <dbReference type="ARBA" id="ARBA00023163"/>
    </source>
</evidence>
<dbReference type="GO" id="GO:0000978">
    <property type="term" value="F:RNA polymerase II cis-regulatory region sequence-specific DNA binding"/>
    <property type="evidence" value="ECO:0007669"/>
    <property type="project" value="TreeGrafter"/>
</dbReference>
<dbReference type="InterPro" id="IPR041086">
    <property type="entry name" value="YBD"/>
</dbReference>
<dbReference type="AlphaFoldDB" id="A0AAV2TGQ9"/>
<dbReference type="FunFam" id="2.70.50.80:FF:000005">
    <property type="entry name" value="Transcription enhancer factor-like protein egl-44"/>
    <property type="match status" value="1"/>
</dbReference>
<evidence type="ECO:0000256" key="2">
    <source>
        <dbReference type="ARBA" id="ARBA00022473"/>
    </source>
</evidence>
<evidence type="ECO:0000256" key="3">
    <source>
        <dbReference type="ARBA" id="ARBA00023015"/>
    </source>
</evidence>
<protein>
    <recommendedName>
        <fullName evidence="9">TEA domain-containing protein</fullName>
    </recommendedName>
</protein>
<feature type="compositionally biased region" description="Polar residues" evidence="8">
    <location>
        <begin position="296"/>
        <end position="305"/>
    </location>
</feature>
<proteinExistence type="predicted"/>
<organism evidence="10 11">
    <name type="scientific">Calicophoron daubneyi</name>
    <name type="common">Rumen fluke</name>
    <name type="synonym">Paramphistomum daubneyi</name>
    <dbReference type="NCBI Taxonomy" id="300641"/>
    <lineage>
        <taxon>Eukaryota</taxon>
        <taxon>Metazoa</taxon>
        <taxon>Spiralia</taxon>
        <taxon>Lophotrochozoa</taxon>
        <taxon>Platyhelminthes</taxon>
        <taxon>Trematoda</taxon>
        <taxon>Digenea</taxon>
        <taxon>Plagiorchiida</taxon>
        <taxon>Pronocephalata</taxon>
        <taxon>Paramphistomoidea</taxon>
        <taxon>Paramphistomidae</taxon>
        <taxon>Calicophoron</taxon>
    </lineage>
</organism>
<feature type="compositionally biased region" description="Low complexity" evidence="8">
    <location>
        <begin position="93"/>
        <end position="103"/>
    </location>
</feature>
<keyword evidence="6" id="KW-0539">Nucleus</keyword>
<keyword evidence="4" id="KW-0238">DNA-binding</keyword>
<dbReference type="Proteomes" id="UP001497525">
    <property type="component" value="Unassembled WGS sequence"/>
</dbReference>
<comment type="subcellular location">
    <subcellularLocation>
        <location evidence="1">Nucleus</location>
    </subcellularLocation>
</comment>
<dbReference type="GO" id="GO:0005634">
    <property type="term" value="C:nucleus"/>
    <property type="evidence" value="ECO:0007669"/>
    <property type="project" value="UniProtKB-SubCell"/>
</dbReference>
<dbReference type="InterPro" id="IPR038096">
    <property type="entry name" value="TEA/ATTS_sf"/>
</dbReference>
<evidence type="ECO:0000259" key="9">
    <source>
        <dbReference type="PROSITE" id="PS51088"/>
    </source>
</evidence>
<dbReference type="InterPro" id="IPR000818">
    <property type="entry name" value="TEA/ATTS_dom"/>
</dbReference>
<evidence type="ECO:0000256" key="8">
    <source>
        <dbReference type="SAM" id="MobiDB-lite"/>
    </source>
</evidence>
<dbReference type="PANTHER" id="PTHR11834">
    <property type="entry name" value="TRANSCRIPTIONAL ENHANCER FACTOR TEF RELATED"/>
    <property type="match status" value="1"/>
</dbReference>
<sequence>MEIYKSEPLYLAPNIPSVGPHQRKSDTSPLTTAIQTCKTLIKEEDELNSQRAFLSTTDLLAPKSPRLQPPLLQYNLSSAQQQQAQKNSRAHLPSSPSQQQPQPLIHNGSVQHSMTTTLVRAGKRPAPNTPTRLSECPFGDETSNSGSDGEGHDNSSTTDAEGVWSMDIEQCFQEALAIYPPCGRRKIILSEEGKMYGRNELIARYIYQHTGKIRSRKQVSSHIQVLARRRSKELQAQIKDPDTKQRAIMQLSMLSSAQIVSASVLGPKSISGSTLIQTPATSTMTNVLSNKVHTTSNGRSLTLSTPKGVDQTGVIDSRSDFGHTRASGYIPVTGTTAGSGGDSTGHLIRKTNGVYGDSELKYHLSSMTNGLDSQKIGMLNSLSQEARHSKLPLGNAATAGVSGGITTGSRSSPLIPLSSSSGHSTATAVAMAAAAAAAAYGQRNNVSAWSNAALINSGTLTMTTATNGIGSAIPNELQKQIPLSILHPEQSLIAGVRQANCNQIGTKGVSRDGGVEVLRDIPYPPLQLFQPAASHFQNHDLTQNLIRVGHIVPDPSLYAGKTDVENGHQLRNFSGAPQLPFQNVIPSTNKDLSVAAMVAAARFFPTVPDLAWAERSITAPKMRLVELSAYMISADTPNGVTAKTKEDRPLAMKHHIFAHIGLNSPSYTDPILEQVDASQIWDKFPEDSLKELMEHGPPNTFFLVKFWADINVTVESNSAFAVSLILEGTEDVPVNLCTKVCSFGKQVVEKIEDEQPQAENGRFVYRFLRSPMCDYMKSFIAKLLQLPNREMMNSVLENFTILHIVTNKTTNEVLLCVAYVLEVAQEGCGAQHHMYRLTRCS</sequence>
<dbReference type="Pfam" id="PF01285">
    <property type="entry name" value="TEA"/>
    <property type="match status" value="1"/>
</dbReference>
<dbReference type="PROSITE" id="PS51088">
    <property type="entry name" value="TEA_2"/>
    <property type="match status" value="1"/>
</dbReference>
<reference evidence="10" key="1">
    <citation type="submission" date="2024-06" db="EMBL/GenBank/DDBJ databases">
        <authorList>
            <person name="Liu X."/>
            <person name="Lenzi L."/>
            <person name="Haldenby T S."/>
            <person name="Uol C."/>
        </authorList>
    </citation>
    <scope>NUCLEOTIDE SEQUENCE</scope>
</reference>
<evidence type="ECO:0000256" key="4">
    <source>
        <dbReference type="ARBA" id="ARBA00023125"/>
    </source>
</evidence>
<dbReference type="GO" id="GO:0035329">
    <property type="term" value="P:hippo signaling"/>
    <property type="evidence" value="ECO:0007669"/>
    <property type="project" value="TreeGrafter"/>
</dbReference>
<comment type="caution">
    <text evidence="10">The sequence shown here is derived from an EMBL/GenBank/DDBJ whole genome shotgun (WGS) entry which is preliminary data.</text>
</comment>
<evidence type="ECO:0000313" key="11">
    <source>
        <dbReference type="Proteomes" id="UP001497525"/>
    </source>
</evidence>
<keyword evidence="2" id="KW-0217">Developmental protein</keyword>
<feature type="DNA-binding region" description="TEA" evidence="7">
    <location>
        <begin position="157"/>
        <end position="233"/>
    </location>
</feature>
<dbReference type="GO" id="GO:0000981">
    <property type="term" value="F:DNA-binding transcription factor activity, RNA polymerase II-specific"/>
    <property type="evidence" value="ECO:0007669"/>
    <property type="project" value="TreeGrafter"/>
</dbReference>
<feature type="region of interest" description="Disordered" evidence="8">
    <location>
        <begin position="296"/>
        <end position="320"/>
    </location>
</feature>
<dbReference type="PANTHER" id="PTHR11834:SF0">
    <property type="entry name" value="PROTEIN SCALLOPED"/>
    <property type="match status" value="1"/>
</dbReference>
<dbReference type="SMART" id="SM00426">
    <property type="entry name" value="TEA"/>
    <property type="match status" value="1"/>
</dbReference>